<dbReference type="EMBL" id="SAYE01000014">
    <property type="protein sequence ID" value="TXJ49714.1"/>
    <property type="molecule type" value="Genomic_DNA"/>
</dbReference>
<dbReference type="RefSeq" id="WP_147718099.1">
    <property type="nucleotide sequence ID" value="NZ_SAYE01000014.1"/>
</dbReference>
<comment type="caution">
    <text evidence="1">The sequence shown here is derived from an EMBL/GenBank/DDBJ whole genome shotgun (WGS) entry which is preliminary data.</text>
</comment>
<reference evidence="1 2" key="1">
    <citation type="journal article" date="1992" name="Lakartidningen">
        <title>[Penicillin V and not amoxicillin is the first choice preparation in acute otitis].</title>
        <authorList>
            <person name="Kamme C."/>
            <person name="Lundgren K."/>
            <person name="Prellner K."/>
        </authorList>
    </citation>
    <scope>NUCLEOTIDE SEQUENCE [LARGE SCALE GENOMIC DNA]</scope>
    <source>
        <strain evidence="1 2">PC3939II</strain>
    </source>
</reference>
<proteinExistence type="predicted"/>
<protein>
    <submittedName>
        <fullName evidence="1">Uncharacterized protein</fullName>
    </submittedName>
</protein>
<organism evidence="1 2">
    <name type="scientific">Brachyspira aalborgi</name>
    <dbReference type="NCBI Taxonomy" id="29522"/>
    <lineage>
        <taxon>Bacteria</taxon>
        <taxon>Pseudomonadati</taxon>
        <taxon>Spirochaetota</taxon>
        <taxon>Spirochaetia</taxon>
        <taxon>Brachyspirales</taxon>
        <taxon>Brachyspiraceae</taxon>
        <taxon>Brachyspira</taxon>
    </lineage>
</organism>
<accession>A0A5C8FJZ5</accession>
<evidence type="ECO:0000313" key="2">
    <source>
        <dbReference type="Proteomes" id="UP000322307"/>
    </source>
</evidence>
<evidence type="ECO:0000313" key="1">
    <source>
        <dbReference type="EMBL" id="TXJ49714.1"/>
    </source>
</evidence>
<gene>
    <name evidence="1" type="ORF">EPJ84_06535</name>
</gene>
<sequence>MIKIKYLLITLLIIISVLNCQEDNEKNIKSTEFKGWIFFNVEYVGKYDKHIDITIPLESGDVKLSGSNIITYEINRDYFIEDKNNYFPDNYTEVLKISRLVDTQNNKDYILRKTFVKQSNGVLVKDYSEYFSPNGKPTKLLASQNDIIGKYQWSPNEKYNVTMNRIDKILGSGIFLNFIYFNDLFNDLKVYDLNKTLPNRENIGIFRTIKLYNYFYYVSYNRDTSSHELSDLEDSANHRTEFETGKPLVEMKYVDEFFDYVRNYKKIIKGLK</sequence>
<dbReference type="AlphaFoldDB" id="A0A5C8FJZ5"/>
<dbReference type="Proteomes" id="UP000322307">
    <property type="component" value="Unassembled WGS sequence"/>
</dbReference>
<name>A0A5C8FJZ5_9SPIR</name>